<dbReference type="Gene3D" id="3.90.550.20">
    <property type="match status" value="1"/>
</dbReference>
<dbReference type="GO" id="GO:0000462">
    <property type="term" value="P:maturation of SSU-rRNA from tricistronic rRNA transcript (SSU-rRNA, 5.8S rRNA, LSU-rRNA)"/>
    <property type="evidence" value="ECO:0007669"/>
    <property type="project" value="TreeGrafter"/>
</dbReference>
<name>A0AAW0E5L2_9AGAR</name>
<dbReference type="GO" id="GO:0032040">
    <property type="term" value="C:small-subunit processome"/>
    <property type="evidence" value="ECO:0007669"/>
    <property type="project" value="TreeGrafter"/>
</dbReference>
<dbReference type="EMBL" id="JAYKXP010000004">
    <property type="protein sequence ID" value="KAK7059058.1"/>
    <property type="molecule type" value="Genomic_DNA"/>
</dbReference>
<feature type="region of interest" description="Disordered" evidence="1">
    <location>
        <begin position="111"/>
        <end position="136"/>
    </location>
</feature>
<organism evidence="3 4">
    <name type="scientific">Paramarasmius palmivorus</name>
    <dbReference type="NCBI Taxonomy" id="297713"/>
    <lineage>
        <taxon>Eukaryota</taxon>
        <taxon>Fungi</taxon>
        <taxon>Dikarya</taxon>
        <taxon>Basidiomycota</taxon>
        <taxon>Agaricomycotina</taxon>
        <taxon>Agaricomycetes</taxon>
        <taxon>Agaricomycetidae</taxon>
        <taxon>Agaricales</taxon>
        <taxon>Marasmiineae</taxon>
        <taxon>Marasmiaceae</taxon>
        <taxon>Paramarasmius</taxon>
    </lineage>
</organism>
<keyword evidence="2" id="KW-0812">Transmembrane</keyword>
<keyword evidence="4" id="KW-1185">Reference proteome</keyword>
<reference evidence="3 4" key="1">
    <citation type="submission" date="2024-01" db="EMBL/GenBank/DDBJ databases">
        <title>A draft genome for a cacao thread blight-causing isolate of Paramarasmius palmivorus.</title>
        <authorList>
            <person name="Baruah I.K."/>
            <person name="Bukari Y."/>
            <person name="Amoako-Attah I."/>
            <person name="Meinhardt L.W."/>
            <person name="Bailey B.A."/>
            <person name="Cohen S.P."/>
        </authorList>
    </citation>
    <scope>NUCLEOTIDE SEQUENCE [LARGE SCALE GENOMIC DNA]</scope>
    <source>
        <strain evidence="3 4">GH-12</strain>
    </source>
</reference>
<dbReference type="Proteomes" id="UP001383192">
    <property type="component" value="Unassembled WGS sequence"/>
</dbReference>
<dbReference type="SUPFAM" id="SSF53448">
    <property type="entry name" value="Nucleotide-diphospho-sugar transferases"/>
    <property type="match status" value="1"/>
</dbReference>
<evidence type="ECO:0000313" key="4">
    <source>
        <dbReference type="Proteomes" id="UP001383192"/>
    </source>
</evidence>
<feature type="transmembrane region" description="Helical" evidence="2">
    <location>
        <begin position="37"/>
        <end position="57"/>
    </location>
</feature>
<evidence type="ECO:0000256" key="1">
    <source>
        <dbReference type="SAM" id="MobiDB-lite"/>
    </source>
</evidence>
<gene>
    <name evidence="3" type="ORF">VNI00_001682</name>
</gene>
<evidence type="ECO:0000313" key="3">
    <source>
        <dbReference type="EMBL" id="KAK7059058.1"/>
    </source>
</evidence>
<feature type="compositionally biased region" description="Basic and acidic residues" evidence="1">
    <location>
        <begin position="119"/>
        <end position="131"/>
    </location>
</feature>
<comment type="caution">
    <text evidence="3">The sequence shown here is derived from an EMBL/GenBank/DDBJ whole genome shotgun (WGS) entry which is preliminary data.</text>
</comment>
<sequence>MPLPLPCIRRRLPILILNPRPLYHIIVSRFGRKKGNLLLFFAATLFLFTTLSLLRGFTTSGKSWQPHIPFVKLPTLVYEREDLQRIWVWEIASGHYPSRREISPQIGLWKEMNNPALPPRRDGSRSPDTKDNVYTTTAGTGSKRIYLDLRSQVHDVAYPPRPVPGSIADLDVLMEHCEFARGKYVRDCLEVLRVSAGLDNGRHLRRDNEMDDWKYIFIESDRLNPQTRRSDTSGVVPESLNGTLLNSRSGDWEVPPISLPPPMRYHTFSDLSSPCDPDYPRIFHMFWTGPFTDKPYMAIVSFLYTQNTGLHIRDYPADKAACRPQFWLWINPGRAGSIPNPRAAHDLNESIKSSPWLSPFLHERFKDVIHFKLWNTTEQLDSIDEIRDEWRALDSVFESNGKRITPKKQAHTGADDVDTYEKISVVLSDMVRFILCHRFGGIYLDADTIFLRDWEELWGWKGAFAYKWSALSRYNTAVLHMNKGSALGTFIFKTALKHGLDFHPITVHRYLVDAHSEELLYKVPDALFDSAWLNVDGYQRRRPPQPYISDFEYFFETPITESASPQALGFDGFFKGAYSYHYHNYWWKPFDPSRNWPDLGDRFADSQKMAENITHSEYVDRRDLDWSAVMKRTFESYIRGEIPNMYGEWIKW</sequence>
<accession>A0AAW0E5L2</accession>
<protein>
    <submittedName>
        <fullName evidence="3">Uncharacterized protein</fullName>
    </submittedName>
</protein>
<dbReference type="InterPro" id="IPR051733">
    <property type="entry name" value="WD_repeat_DCAF13/WDSOF1"/>
</dbReference>
<dbReference type="PANTHER" id="PTHR22851">
    <property type="entry name" value="U3 SMALL NUCLEOLAR RNA U3 SNORNA ASSOCIATED PROTEIN"/>
    <property type="match status" value="1"/>
</dbReference>
<evidence type="ECO:0000256" key="2">
    <source>
        <dbReference type="SAM" id="Phobius"/>
    </source>
</evidence>
<proteinExistence type="predicted"/>
<keyword evidence="2" id="KW-1133">Transmembrane helix</keyword>
<dbReference type="InterPro" id="IPR029044">
    <property type="entry name" value="Nucleotide-diphossugar_trans"/>
</dbReference>
<keyword evidence="2" id="KW-0472">Membrane</keyword>
<dbReference type="AlphaFoldDB" id="A0AAW0E5L2"/>
<dbReference type="PANTHER" id="PTHR22851:SF1">
    <property type="entry name" value="GLYCOSYLTRANSFERASE FAMILY 32 PROTEIN"/>
    <property type="match status" value="1"/>
</dbReference>